<dbReference type="AlphaFoldDB" id="A0A6M3W987"/>
<keyword evidence="13" id="KW-0010">Activator</keyword>
<dbReference type="PANTHER" id="PTHR11447:SF6">
    <property type="entry name" value="CELLULAR TUMOR ANTIGEN P53"/>
    <property type="match status" value="1"/>
</dbReference>
<evidence type="ECO:0000256" key="13">
    <source>
        <dbReference type="ARBA" id="ARBA00023159"/>
    </source>
</evidence>
<dbReference type="InterPro" id="IPR036674">
    <property type="entry name" value="p53_tetramer_sf"/>
</dbReference>
<evidence type="ECO:0000256" key="2">
    <source>
        <dbReference type="ARBA" id="ARBA00004496"/>
    </source>
</evidence>
<proteinExistence type="evidence at transcript level"/>
<feature type="binding site" evidence="18">
    <location>
        <position position="6"/>
    </location>
    <ligand>
        <name>Zn(2+)</name>
        <dbReference type="ChEBI" id="CHEBI:29105"/>
    </ligand>
</feature>
<comment type="subcellular location">
    <subcellularLocation>
        <location evidence="2">Cytoplasm</location>
    </subcellularLocation>
    <subcellularLocation>
        <location evidence="1">Nucleus</location>
    </subcellularLocation>
</comment>
<dbReference type="InterPro" id="IPR057064">
    <property type="entry name" value="P53_central_site"/>
</dbReference>
<dbReference type="GO" id="GO:0009653">
    <property type="term" value="P:anatomical structure morphogenesis"/>
    <property type="evidence" value="ECO:0007669"/>
    <property type="project" value="UniProtKB-ARBA"/>
</dbReference>
<evidence type="ECO:0000256" key="17">
    <source>
        <dbReference type="ARBA" id="ARBA00031653"/>
    </source>
</evidence>
<dbReference type="InterPro" id="IPR012346">
    <property type="entry name" value="p53/RUNT-type_TF_DNA-bd_sf"/>
</dbReference>
<evidence type="ECO:0000256" key="18">
    <source>
        <dbReference type="PIRSR" id="PIRSR602117-1"/>
    </source>
</evidence>
<evidence type="ECO:0000256" key="3">
    <source>
        <dbReference type="ARBA" id="ARBA00006167"/>
    </source>
</evidence>
<dbReference type="GO" id="GO:0006915">
    <property type="term" value="P:apoptotic process"/>
    <property type="evidence" value="ECO:0007669"/>
    <property type="project" value="UniProtKB-KW"/>
</dbReference>
<feature type="binding site" evidence="18">
    <location>
        <position position="2"/>
    </location>
    <ligand>
        <name>Zn(2+)</name>
        <dbReference type="ChEBI" id="CHEBI:29105"/>
    </ligand>
</feature>
<feature type="cross-link" description="Glycyl lysine isopeptide (Lys-Gly) (interchain with G-Cter in ubiquitin)" evidence="19">
    <location>
        <position position="55"/>
    </location>
</feature>
<evidence type="ECO:0000256" key="7">
    <source>
        <dbReference type="ARBA" id="ARBA00022553"/>
    </source>
</evidence>
<reference evidence="23" key="2">
    <citation type="journal article" date="2020" name="Environ. Toxicol. Pharmacol.">
        <title>Acute toxic effects of lead (Pb2+) exposure to rare minnow (Gobiocypris rarus) revealed by histopathological examination and transcriptome analysis.</title>
        <authorList>
            <person name="Shi L."/>
            <person name="Wang N."/>
            <person name="Hu X."/>
            <person name="Yin D."/>
            <person name="Wu C."/>
            <person name="Liang H."/>
            <person name="Cao W."/>
            <person name="Cao H."/>
        </authorList>
    </citation>
    <scope>NUCLEOTIDE SEQUENCE</scope>
    <source>
        <tissue evidence="23">Liver</tissue>
    </source>
</reference>
<evidence type="ECO:0000256" key="20">
    <source>
        <dbReference type="SAM" id="MobiDB-lite"/>
    </source>
</evidence>
<evidence type="ECO:0000256" key="1">
    <source>
        <dbReference type="ARBA" id="ARBA00004123"/>
    </source>
</evidence>
<dbReference type="PRINTS" id="PR00386">
    <property type="entry name" value="P53SUPPRESSR"/>
</dbReference>
<feature type="compositionally biased region" description="Basic residues" evidence="20">
    <location>
        <begin position="142"/>
        <end position="151"/>
    </location>
</feature>
<dbReference type="InterPro" id="IPR008967">
    <property type="entry name" value="p53-like_TF_DNA-bd_sf"/>
</dbReference>
<dbReference type="SUPFAM" id="SSF47719">
    <property type="entry name" value="p53 tetramerization domain"/>
    <property type="match status" value="1"/>
</dbReference>
<dbReference type="PROSITE" id="PS00348">
    <property type="entry name" value="P53"/>
    <property type="match status" value="1"/>
</dbReference>
<dbReference type="GO" id="GO:0000981">
    <property type="term" value="F:DNA-binding transcription factor activity, RNA polymerase II-specific"/>
    <property type="evidence" value="ECO:0007669"/>
    <property type="project" value="TreeGrafter"/>
</dbReference>
<accession>A0A6M3W987</accession>
<protein>
    <recommendedName>
        <fullName evidence="5">Cellular tumor antigen p53</fullName>
    </recommendedName>
    <alternativeName>
        <fullName evidence="17">Tumor suppressor p53</fullName>
    </alternativeName>
</protein>
<dbReference type="Gene3D" id="4.10.170.10">
    <property type="entry name" value="p53-like tetramerisation domain"/>
    <property type="match status" value="1"/>
</dbReference>
<keyword evidence="7" id="KW-0597">Phosphoprotein</keyword>
<evidence type="ECO:0000256" key="10">
    <source>
        <dbReference type="ARBA" id="ARBA00022833"/>
    </source>
</evidence>
<keyword evidence="9 18" id="KW-0479">Metal-binding</keyword>
<dbReference type="GO" id="GO:0005634">
    <property type="term" value="C:nucleus"/>
    <property type="evidence" value="ECO:0007669"/>
    <property type="project" value="UniProtKB-SubCell"/>
</dbReference>
<feature type="domain" description="p53 DNA-binding" evidence="21">
    <location>
        <begin position="1"/>
        <end position="52"/>
    </location>
</feature>
<evidence type="ECO:0000256" key="6">
    <source>
        <dbReference type="ARBA" id="ARBA00022490"/>
    </source>
</evidence>
<dbReference type="Gene3D" id="2.60.40.720">
    <property type="match status" value="1"/>
</dbReference>
<keyword evidence="16" id="KW-0131">Cell cycle</keyword>
<evidence type="ECO:0000313" key="23">
    <source>
        <dbReference type="EMBL" id="QJF53856.1"/>
    </source>
</evidence>
<evidence type="ECO:0000256" key="11">
    <source>
        <dbReference type="ARBA" id="ARBA00023015"/>
    </source>
</evidence>
<dbReference type="Pfam" id="PF00870">
    <property type="entry name" value="P53"/>
    <property type="match status" value="1"/>
</dbReference>
<comment type="similarity">
    <text evidence="3">Belongs to the p53 family.</text>
</comment>
<dbReference type="Pfam" id="PF07710">
    <property type="entry name" value="P53_tetramer"/>
    <property type="match status" value="1"/>
</dbReference>
<keyword evidence="12" id="KW-0238">DNA-binding</keyword>
<evidence type="ECO:0000256" key="9">
    <source>
        <dbReference type="ARBA" id="ARBA00022723"/>
    </source>
</evidence>
<name>A0A6M3W987_GOBRA</name>
<evidence type="ECO:0000256" key="14">
    <source>
        <dbReference type="ARBA" id="ARBA00023163"/>
    </source>
</evidence>
<evidence type="ECO:0000256" key="19">
    <source>
        <dbReference type="PIRSR" id="PIRSR602117-3"/>
    </source>
</evidence>
<dbReference type="InterPro" id="IPR011615">
    <property type="entry name" value="p53_DNA-bd"/>
</dbReference>
<keyword evidence="11" id="KW-0805">Transcription regulation</keyword>
<comment type="cofactor">
    <cofactor evidence="18">
        <name>Zn(2+)</name>
        <dbReference type="ChEBI" id="CHEBI:29105"/>
    </cofactor>
    <text evidence="18">Binds 1 zinc ion per subunit.</text>
</comment>
<feature type="region of interest" description="Disordered" evidence="20">
    <location>
        <begin position="124"/>
        <end position="151"/>
    </location>
</feature>
<evidence type="ECO:0000259" key="21">
    <source>
        <dbReference type="Pfam" id="PF00870"/>
    </source>
</evidence>
<organism evidence="23">
    <name type="scientific">Gobiocypris rarus</name>
    <name type="common">Chinese rare minnow</name>
    <dbReference type="NCBI Taxonomy" id="143606"/>
    <lineage>
        <taxon>Eukaryota</taxon>
        <taxon>Metazoa</taxon>
        <taxon>Chordata</taxon>
        <taxon>Craniata</taxon>
        <taxon>Vertebrata</taxon>
        <taxon>Euteleostomi</taxon>
        <taxon>Actinopterygii</taxon>
        <taxon>Neopterygii</taxon>
        <taxon>Teleostei</taxon>
        <taxon>Ostariophysi</taxon>
        <taxon>Cypriniformes</taxon>
        <taxon>Gobionidae</taxon>
        <taxon>Sarcocheilichthyinae</taxon>
        <taxon>Gobiocypris</taxon>
    </lineage>
</organism>
<gene>
    <name evidence="23" type="primary">tp53</name>
</gene>
<keyword evidence="15" id="KW-0539">Nucleus</keyword>
<dbReference type="EMBL" id="MK645236">
    <property type="protein sequence ID" value="QJF53856.1"/>
    <property type="molecule type" value="mRNA"/>
</dbReference>
<reference evidence="23" key="1">
    <citation type="submission" date="2019-03" db="EMBL/GenBank/DDBJ databases">
        <authorList>
            <person name="Shilx L."/>
            <person name="Wang N."/>
            <person name="Hu X."/>
            <person name="Yin D."/>
            <person name="Wu C."/>
            <person name="Liang H."/>
            <person name="Cao W."/>
            <person name="Cao H."/>
        </authorList>
    </citation>
    <scope>NUCLEOTIDE SEQUENCE</scope>
    <source>
        <tissue evidence="23">Liver</tissue>
    </source>
</reference>
<sequence>MCNSSCMGGMNRRPILTILTLETFDEQVLGRRCFEVRVCACPGRDRKTEEENLKKINGDMVTGTKRKRQIPDKLKEPLPAAGPESDDDIFILHIRGKQRYDMLKTINTSLELMHMVPVADQEMYRQKRHTSKHDQSSLQPKSGKKHLKALE</sequence>
<dbReference type="GO" id="GO:0046872">
    <property type="term" value="F:metal ion binding"/>
    <property type="evidence" value="ECO:0007669"/>
    <property type="project" value="UniProtKB-KW"/>
</dbReference>
<dbReference type="InterPro" id="IPR002117">
    <property type="entry name" value="p53_tumour_suppressor"/>
</dbReference>
<comment type="subunit">
    <text evidence="4">Binds DNA as a homotetramer.</text>
</comment>
<evidence type="ECO:0000259" key="22">
    <source>
        <dbReference type="Pfam" id="PF07710"/>
    </source>
</evidence>
<dbReference type="SUPFAM" id="SSF49417">
    <property type="entry name" value="p53-like transcription factors"/>
    <property type="match status" value="1"/>
</dbReference>
<evidence type="ECO:0000256" key="16">
    <source>
        <dbReference type="ARBA" id="ARBA00023306"/>
    </source>
</evidence>
<evidence type="ECO:0000256" key="8">
    <source>
        <dbReference type="ARBA" id="ARBA00022703"/>
    </source>
</evidence>
<feature type="domain" description="p53 tetramerisation" evidence="22">
    <location>
        <begin position="85"/>
        <end position="117"/>
    </location>
</feature>
<keyword evidence="6" id="KW-0963">Cytoplasm</keyword>
<evidence type="ECO:0000256" key="15">
    <source>
        <dbReference type="ARBA" id="ARBA00023242"/>
    </source>
</evidence>
<dbReference type="PANTHER" id="PTHR11447">
    <property type="entry name" value="CELLULAR TUMOR ANTIGEN P53"/>
    <property type="match status" value="1"/>
</dbReference>
<dbReference type="GO" id="GO:0051262">
    <property type="term" value="P:protein tetramerization"/>
    <property type="evidence" value="ECO:0007669"/>
    <property type="project" value="InterPro"/>
</dbReference>
<evidence type="ECO:0000256" key="5">
    <source>
        <dbReference type="ARBA" id="ARBA00017135"/>
    </source>
</evidence>
<keyword evidence="8" id="KW-0053">Apoptosis</keyword>
<keyword evidence="14" id="KW-0804">Transcription</keyword>
<feature type="region of interest" description="Disordered" evidence="20">
    <location>
        <begin position="57"/>
        <end position="84"/>
    </location>
</feature>
<dbReference type="InterPro" id="IPR010991">
    <property type="entry name" value="p53_tetrameristn"/>
</dbReference>
<dbReference type="GO" id="GO:0000978">
    <property type="term" value="F:RNA polymerase II cis-regulatory region sequence-specific DNA binding"/>
    <property type="evidence" value="ECO:0007669"/>
    <property type="project" value="TreeGrafter"/>
</dbReference>
<keyword evidence="10 18" id="KW-0862">Zinc</keyword>
<dbReference type="GO" id="GO:0005737">
    <property type="term" value="C:cytoplasm"/>
    <property type="evidence" value="ECO:0007669"/>
    <property type="project" value="UniProtKB-SubCell"/>
</dbReference>
<evidence type="ECO:0000256" key="12">
    <source>
        <dbReference type="ARBA" id="ARBA00023125"/>
    </source>
</evidence>
<evidence type="ECO:0000256" key="4">
    <source>
        <dbReference type="ARBA" id="ARBA00011393"/>
    </source>
</evidence>
<dbReference type="GO" id="GO:0060429">
    <property type="term" value="P:epithelium development"/>
    <property type="evidence" value="ECO:0007669"/>
    <property type="project" value="UniProtKB-ARBA"/>
</dbReference>